<gene>
    <name evidence="1" type="ORF">HaLaN_23308</name>
</gene>
<evidence type="ECO:0000313" key="2">
    <source>
        <dbReference type="Proteomes" id="UP000485058"/>
    </source>
</evidence>
<dbReference type="AlphaFoldDB" id="A0A6A0A4C5"/>
<accession>A0A6A0A4C5</accession>
<feature type="non-terminal residue" evidence="1">
    <location>
        <position position="99"/>
    </location>
</feature>
<comment type="caution">
    <text evidence="1">The sequence shown here is derived from an EMBL/GenBank/DDBJ whole genome shotgun (WGS) entry which is preliminary data.</text>
</comment>
<proteinExistence type="predicted"/>
<dbReference type="EMBL" id="BLLF01002794">
    <property type="protein sequence ID" value="GFH25362.1"/>
    <property type="molecule type" value="Genomic_DNA"/>
</dbReference>
<protein>
    <submittedName>
        <fullName evidence="1">Uncharacterized protein</fullName>
    </submittedName>
</protein>
<feature type="non-terminal residue" evidence="1">
    <location>
        <position position="1"/>
    </location>
</feature>
<dbReference type="Proteomes" id="UP000485058">
    <property type="component" value="Unassembled WGS sequence"/>
</dbReference>
<organism evidence="1 2">
    <name type="scientific">Haematococcus lacustris</name>
    <name type="common">Green alga</name>
    <name type="synonym">Haematococcus pluvialis</name>
    <dbReference type="NCBI Taxonomy" id="44745"/>
    <lineage>
        <taxon>Eukaryota</taxon>
        <taxon>Viridiplantae</taxon>
        <taxon>Chlorophyta</taxon>
        <taxon>core chlorophytes</taxon>
        <taxon>Chlorophyceae</taxon>
        <taxon>CS clade</taxon>
        <taxon>Chlamydomonadales</taxon>
        <taxon>Haematococcaceae</taxon>
        <taxon>Haematococcus</taxon>
    </lineage>
</organism>
<reference evidence="1 2" key="1">
    <citation type="submission" date="2020-02" db="EMBL/GenBank/DDBJ databases">
        <title>Draft genome sequence of Haematococcus lacustris strain NIES-144.</title>
        <authorList>
            <person name="Morimoto D."/>
            <person name="Nakagawa S."/>
            <person name="Yoshida T."/>
            <person name="Sawayama S."/>
        </authorList>
    </citation>
    <scope>NUCLEOTIDE SEQUENCE [LARGE SCALE GENOMIC DNA]</scope>
    <source>
        <strain evidence="1 2">NIES-144</strain>
    </source>
</reference>
<evidence type="ECO:0000313" key="1">
    <source>
        <dbReference type="EMBL" id="GFH25362.1"/>
    </source>
</evidence>
<sequence>YTYRHGPVLCASQPGDPPLSCLHPDPLLYNRAWLMLHVEEEAYAQTEAQAKKDATAFEVAWRGQSCAVSTLAEMCDAAALRRPQLASEMAGLAYRLNRT</sequence>
<keyword evidence="2" id="KW-1185">Reference proteome</keyword>
<name>A0A6A0A4C5_HAELA</name>